<feature type="transmembrane region" description="Helical" evidence="6">
    <location>
        <begin position="329"/>
        <end position="349"/>
    </location>
</feature>
<reference evidence="7" key="1">
    <citation type="submission" date="2021-03" db="EMBL/GenBank/DDBJ databases">
        <title>Genomic Encyclopedia of Type Strains, Phase IV (KMG-IV): sequencing the most valuable type-strain genomes for metagenomic binning, comparative biology and taxonomic classification.</title>
        <authorList>
            <person name="Goeker M."/>
        </authorList>
    </citation>
    <scope>NUCLEOTIDE SEQUENCE</scope>
    <source>
        <strain evidence="7">DSM 107338</strain>
    </source>
</reference>
<keyword evidence="3 6" id="KW-0812">Transmembrane</keyword>
<feature type="transmembrane region" description="Helical" evidence="6">
    <location>
        <begin position="30"/>
        <end position="48"/>
    </location>
</feature>
<dbReference type="InterPro" id="IPR001898">
    <property type="entry name" value="SLC13A/DASS"/>
</dbReference>
<name>A0A9X0YRB7_9BACI</name>
<comment type="similarity">
    <text evidence="2">Belongs to the SLC13A/DASS transporter (TC 2.A.47) family. DIT1 subfamily.</text>
</comment>
<feature type="transmembrane region" description="Helical" evidence="6">
    <location>
        <begin position="135"/>
        <end position="152"/>
    </location>
</feature>
<dbReference type="OrthoDB" id="9156049at2"/>
<evidence type="ECO:0000256" key="2">
    <source>
        <dbReference type="ARBA" id="ARBA00007349"/>
    </source>
</evidence>
<evidence type="ECO:0000313" key="8">
    <source>
        <dbReference type="Proteomes" id="UP001138793"/>
    </source>
</evidence>
<dbReference type="PIRSF" id="PIRSF002457">
    <property type="entry name" value="DASS"/>
    <property type="match status" value="1"/>
</dbReference>
<dbReference type="PANTHER" id="PTHR10283">
    <property type="entry name" value="SOLUTE CARRIER FAMILY 13 MEMBER"/>
    <property type="match status" value="1"/>
</dbReference>
<gene>
    <name evidence="7" type="ORF">J2Z64_000146</name>
</gene>
<feature type="transmembrane region" description="Helical" evidence="6">
    <location>
        <begin position="94"/>
        <end position="114"/>
    </location>
</feature>
<feature type="transmembrane region" description="Helical" evidence="6">
    <location>
        <begin position="419"/>
        <end position="438"/>
    </location>
</feature>
<dbReference type="NCBIfam" id="TIGR00785">
    <property type="entry name" value="dass"/>
    <property type="match status" value="1"/>
</dbReference>
<dbReference type="InterPro" id="IPR030676">
    <property type="entry name" value="CitT-rel"/>
</dbReference>
<dbReference type="GO" id="GO:0022857">
    <property type="term" value="F:transmembrane transporter activity"/>
    <property type="evidence" value="ECO:0007669"/>
    <property type="project" value="InterPro"/>
</dbReference>
<dbReference type="Pfam" id="PF00939">
    <property type="entry name" value="Na_sulph_symp"/>
    <property type="match status" value="1"/>
</dbReference>
<dbReference type="AlphaFoldDB" id="A0A9X0YRB7"/>
<feature type="transmembrane region" description="Helical" evidence="6">
    <location>
        <begin position="55"/>
        <end position="74"/>
    </location>
</feature>
<dbReference type="EMBL" id="JAGGMB010000001">
    <property type="protein sequence ID" value="MBP2075935.1"/>
    <property type="molecule type" value="Genomic_DNA"/>
</dbReference>
<accession>A0A9X0YRB7</accession>
<feature type="transmembrane region" description="Helical" evidence="6">
    <location>
        <begin position="226"/>
        <end position="249"/>
    </location>
</feature>
<feature type="transmembrane region" description="Helical" evidence="6">
    <location>
        <begin position="361"/>
        <end position="381"/>
    </location>
</feature>
<keyword evidence="4 6" id="KW-1133">Transmembrane helix</keyword>
<evidence type="ECO:0000256" key="6">
    <source>
        <dbReference type="SAM" id="Phobius"/>
    </source>
</evidence>
<evidence type="ECO:0000256" key="5">
    <source>
        <dbReference type="ARBA" id="ARBA00023136"/>
    </source>
</evidence>
<evidence type="ECO:0000313" key="7">
    <source>
        <dbReference type="EMBL" id="MBP2075935.1"/>
    </source>
</evidence>
<keyword evidence="5 6" id="KW-0472">Membrane</keyword>
<proteinExistence type="inferred from homology"/>
<sequence>MKKKDLVALLLAFAVLIIIILLPNPDSLPIVGQRALAVLAFAVILWVTEAVTYPVSAVMIVSLLAVLIGISPTVEDPTIVYGTKQGLSMAVDGFSSSAVLLVGGALVLATAMELTGLHRRIALYIMSKVGTKPGALVLGTIIVSFVLALFVPSATARAGTLVPILLGIIAAFGLAKESKLAALLMITAVQSISIWNIGIKTAAAQNMVALGFMETAFGIDVTWGEWFLYAAPWAILMSILLYFVMVNLIKPDMSEFQEGASIKKQLQELGKISGKELRLIIIAGLLLLFWSTEGTLHPLDSTTITIIAVAVMLTPIIGIFSWKEVQAKVPWGTLIVFATGISLGTVLLATEGATWLSSNSFEALGVTAMPLVLMIAVLALFNILIHLGFASATSLASAFIPIVIALVGSMEPTSFNGPGLVLIMQFVISFGFLLPVSAPQNMLAYGTGTFTMKQLLKSGIPLTVVGYLLILLFSATYWKWVGLL</sequence>
<feature type="transmembrane region" description="Helical" evidence="6">
    <location>
        <begin position="459"/>
        <end position="478"/>
    </location>
</feature>
<dbReference type="RefSeq" id="WP_149474890.1">
    <property type="nucleotide sequence ID" value="NZ_JAGGMB010000001.1"/>
</dbReference>
<dbReference type="Proteomes" id="UP001138793">
    <property type="component" value="Unassembled WGS sequence"/>
</dbReference>
<dbReference type="GO" id="GO:0005886">
    <property type="term" value="C:plasma membrane"/>
    <property type="evidence" value="ECO:0007669"/>
    <property type="project" value="TreeGrafter"/>
</dbReference>
<feature type="transmembrane region" description="Helical" evidence="6">
    <location>
        <begin position="276"/>
        <end position="292"/>
    </location>
</feature>
<comment type="caution">
    <text evidence="7">The sequence shown here is derived from an EMBL/GenBank/DDBJ whole genome shotgun (WGS) entry which is preliminary data.</text>
</comment>
<comment type="subcellular location">
    <subcellularLocation>
        <location evidence="1">Membrane</location>
        <topology evidence="1">Multi-pass membrane protein</topology>
    </subcellularLocation>
</comment>
<feature type="transmembrane region" description="Helical" evidence="6">
    <location>
        <begin position="304"/>
        <end position="322"/>
    </location>
</feature>
<feature type="transmembrane region" description="Helical" evidence="6">
    <location>
        <begin position="7"/>
        <end position="24"/>
    </location>
</feature>
<feature type="transmembrane region" description="Helical" evidence="6">
    <location>
        <begin position="158"/>
        <end position="175"/>
    </location>
</feature>
<protein>
    <submittedName>
        <fullName evidence="7">Anion transporter</fullName>
    </submittedName>
</protein>
<evidence type="ECO:0000256" key="3">
    <source>
        <dbReference type="ARBA" id="ARBA00022692"/>
    </source>
</evidence>
<keyword evidence="8" id="KW-1185">Reference proteome</keyword>
<feature type="transmembrane region" description="Helical" evidence="6">
    <location>
        <begin position="182"/>
        <end position="203"/>
    </location>
</feature>
<evidence type="ECO:0000256" key="4">
    <source>
        <dbReference type="ARBA" id="ARBA00022989"/>
    </source>
</evidence>
<evidence type="ECO:0000256" key="1">
    <source>
        <dbReference type="ARBA" id="ARBA00004141"/>
    </source>
</evidence>
<organism evidence="7 8">
    <name type="scientific">Oceanobacillus polygoni</name>
    <dbReference type="NCBI Taxonomy" id="1235259"/>
    <lineage>
        <taxon>Bacteria</taxon>
        <taxon>Bacillati</taxon>
        <taxon>Bacillota</taxon>
        <taxon>Bacilli</taxon>
        <taxon>Bacillales</taxon>
        <taxon>Bacillaceae</taxon>
        <taxon>Oceanobacillus</taxon>
    </lineage>
</organism>
<feature type="transmembrane region" description="Helical" evidence="6">
    <location>
        <begin position="388"/>
        <end position="407"/>
    </location>
</feature>